<dbReference type="InterPro" id="IPR007191">
    <property type="entry name" value="Sec8_exocyst_N"/>
</dbReference>
<dbReference type="eggNOG" id="KOG3691">
    <property type="taxonomic scope" value="Eukaryota"/>
</dbReference>
<dbReference type="GO" id="GO:0000145">
    <property type="term" value="C:exocyst"/>
    <property type="evidence" value="ECO:0000318"/>
    <property type="project" value="GO_Central"/>
</dbReference>
<gene>
    <name evidence="9" type="primary">20210555</name>
    <name evidence="8" type="ORF">HELRODRAFT_186534</name>
</gene>
<reference evidence="8 10" key="2">
    <citation type="journal article" date="2013" name="Nature">
        <title>Insights into bilaterian evolution from three spiralian genomes.</title>
        <authorList>
            <person name="Simakov O."/>
            <person name="Marletaz F."/>
            <person name="Cho S.J."/>
            <person name="Edsinger-Gonzales E."/>
            <person name="Havlak P."/>
            <person name="Hellsten U."/>
            <person name="Kuo D.H."/>
            <person name="Larsson T."/>
            <person name="Lv J."/>
            <person name="Arendt D."/>
            <person name="Savage R."/>
            <person name="Osoegawa K."/>
            <person name="de Jong P."/>
            <person name="Grimwood J."/>
            <person name="Chapman J.A."/>
            <person name="Shapiro H."/>
            <person name="Aerts A."/>
            <person name="Otillar R.P."/>
            <person name="Terry A.Y."/>
            <person name="Boore J.L."/>
            <person name="Grigoriev I.V."/>
            <person name="Lindberg D.R."/>
            <person name="Seaver E.C."/>
            <person name="Weisblat D.A."/>
            <person name="Putnam N.H."/>
            <person name="Rokhsar D.S."/>
        </authorList>
    </citation>
    <scope>NUCLEOTIDE SEQUENCE</scope>
</reference>
<evidence type="ECO:0000313" key="8">
    <source>
        <dbReference type="EMBL" id="ESN96349.1"/>
    </source>
</evidence>
<dbReference type="InParanoid" id="T1FP08"/>
<dbReference type="Pfam" id="PF20652">
    <property type="entry name" value="Sec8_C"/>
    <property type="match status" value="1"/>
</dbReference>
<dbReference type="OrthoDB" id="272977at2759"/>
<dbReference type="OMA" id="HMEVRCR"/>
<name>T1FP08_HELRO</name>
<reference evidence="9" key="3">
    <citation type="submission" date="2015-06" db="UniProtKB">
        <authorList>
            <consortium name="EnsemblMetazoa"/>
        </authorList>
    </citation>
    <scope>IDENTIFICATION</scope>
</reference>
<comment type="function">
    <text evidence="5">Component of the exocyst complex involved in the docking of exocytic vesicles with fusion sites on the plasma membrane.</text>
</comment>
<evidence type="ECO:0000256" key="3">
    <source>
        <dbReference type="ARBA" id="ARBA00022483"/>
    </source>
</evidence>
<dbReference type="InterPro" id="IPR048630">
    <property type="entry name" value="Sec8_M"/>
</dbReference>
<evidence type="ECO:0000313" key="10">
    <source>
        <dbReference type="Proteomes" id="UP000015101"/>
    </source>
</evidence>
<dbReference type="FunCoup" id="T1FP08">
    <property type="interactions" value="1453"/>
</dbReference>
<sequence length="892" mass="101288">MSKDTKDAKTPSEAAGLLMSIVRALSSSANVQQRDDEKIRLEKAFKESDRKLDNMITDHLTDLTSIIQAFSKISSRISCSQEKIKLVKENLLSCKNLLHCKRDELRRLWVEGIQYKTVSSMMDEVENIKNVHDKLRKHLESRHYLSFTTLLMSSLEMLNNDLSCVEGLKDIKNELVSKKDELYNKLTEELDNLIYVKSTLGVVKHFQRQGSQRQSKSKPQLKSGLKSKEIIEDDSIIQDDNAIKLLMNVDTKSVSDSTEPVTEDINNSPDSNIVNFISILIESLAKLNRMPDAVEYLKRRMGPGLVAIVRRASQQVADYAYVEGEELSQLQQPQYLLEMLELIFKQFHVVSKVHEILLANMRRIKNVKSSQGDFNLYDIMDLWSKIQSVMQSLLCSYLDVDESASRLSSSPNDRCPENITAIYNSLKSFLAEAEKTTKVAHGSLSLQAYIKEFVEGVFLIRVQNEADMIISQAAKSPEMKKKLADQHTQRAFSLVKPILQSSVIVAELLQNTCTLMRDLPDYSSKFMNLICKSLQEYLNVCQASYKECINPELEEKKVMSALWMKDDDISRFLRSLPNFLDLKKVSVSDEEQTQISDEDLRAMNAKESTVLTNNLLTGNESNVLFNEIISDTAILRTLGNLCESMEWFSSRIKDFSNGLESGTGARFIVSATDSAKQIPDGSSHYQVNKDTLVALKSLSRHYEDLSEVCLLVLHLEARVHCFHHLLRIPKSDYCGVIDKLEPDENVLRLNKDLISLEEVMSQSLQQPKFSYVFQGLGHLISTILVGSAQVLKRINENGVKKMCRNVHAVQQCLSNITGNREPDLDHARQFYELLYLSPDEVMKACFERGKQFTEHEYTILLQLNHRSTTGSTEADLNVRLKKLASILADSSL</sequence>
<dbReference type="GO" id="GO:0006887">
    <property type="term" value="P:exocytosis"/>
    <property type="evidence" value="ECO:0000318"/>
    <property type="project" value="GO_Central"/>
</dbReference>
<dbReference type="Proteomes" id="UP000015101">
    <property type="component" value="Unassembled WGS sequence"/>
</dbReference>
<evidence type="ECO:0000256" key="5">
    <source>
        <dbReference type="RuleBase" id="RU367079"/>
    </source>
</evidence>
<keyword evidence="10" id="KW-1185">Reference proteome</keyword>
<dbReference type="PANTHER" id="PTHR14146">
    <property type="entry name" value="EXOCYST COMPLEX COMPONENT 4"/>
    <property type="match status" value="1"/>
</dbReference>
<dbReference type="GO" id="GO:0045202">
    <property type="term" value="C:synapse"/>
    <property type="evidence" value="ECO:0000318"/>
    <property type="project" value="GO_Central"/>
</dbReference>
<dbReference type="InterPro" id="IPR039682">
    <property type="entry name" value="Sec8/EXOC4"/>
</dbReference>
<evidence type="ECO:0000313" key="9">
    <source>
        <dbReference type="EnsemblMetazoa" id="HelroP186534"/>
    </source>
</evidence>
<proteinExistence type="inferred from homology"/>
<keyword evidence="3 5" id="KW-0268">Exocytosis</keyword>
<dbReference type="AlphaFoldDB" id="T1FP08"/>
<feature type="domain" description="Exocyst complex component Sec8 middle helical bundle" evidence="7">
    <location>
        <begin position="269"/>
        <end position="484"/>
    </location>
</feature>
<comment type="similarity">
    <text evidence="1 5">Belongs to the SEC8 family.</text>
</comment>
<dbReference type="RefSeq" id="XP_009025527.1">
    <property type="nucleotide sequence ID" value="XM_009027279.1"/>
</dbReference>
<dbReference type="GeneID" id="20210555"/>
<accession>T1FP08</accession>
<keyword evidence="2 5" id="KW-0813">Transport</keyword>
<dbReference type="HOGENOM" id="CLU_012416_0_0_1"/>
<dbReference type="GO" id="GO:0032584">
    <property type="term" value="C:growth cone membrane"/>
    <property type="evidence" value="ECO:0000318"/>
    <property type="project" value="GO_Central"/>
</dbReference>
<dbReference type="EMBL" id="AMQM01001382">
    <property type="status" value="NOT_ANNOTATED_CDS"/>
    <property type="molecule type" value="Genomic_DNA"/>
</dbReference>
<evidence type="ECO:0000256" key="4">
    <source>
        <dbReference type="ARBA" id="ARBA00022927"/>
    </source>
</evidence>
<dbReference type="PANTHER" id="PTHR14146:SF0">
    <property type="entry name" value="EXOCYST COMPLEX COMPONENT 4"/>
    <property type="match status" value="1"/>
</dbReference>
<evidence type="ECO:0000256" key="2">
    <source>
        <dbReference type="ARBA" id="ARBA00022448"/>
    </source>
</evidence>
<dbReference type="GO" id="GO:0007268">
    <property type="term" value="P:chemical synaptic transmission"/>
    <property type="evidence" value="ECO:0000318"/>
    <property type="project" value="GO_Central"/>
</dbReference>
<feature type="domain" description="Exocyst complex component Sec8 N-terminal" evidence="6">
    <location>
        <begin position="45"/>
        <end position="137"/>
    </location>
</feature>
<dbReference type="GO" id="GO:0015031">
    <property type="term" value="P:protein transport"/>
    <property type="evidence" value="ECO:0007669"/>
    <property type="project" value="UniProtKB-KW"/>
</dbReference>
<dbReference type="STRING" id="6412.T1FP08"/>
<reference evidence="10" key="1">
    <citation type="submission" date="2012-12" db="EMBL/GenBank/DDBJ databases">
        <authorList>
            <person name="Hellsten U."/>
            <person name="Grimwood J."/>
            <person name="Chapman J.A."/>
            <person name="Shapiro H."/>
            <person name="Aerts A."/>
            <person name="Otillar R.P."/>
            <person name="Terry A.Y."/>
            <person name="Boore J.L."/>
            <person name="Simakov O."/>
            <person name="Marletaz F."/>
            <person name="Cho S.-J."/>
            <person name="Edsinger-Gonzales E."/>
            <person name="Havlak P."/>
            <person name="Kuo D.-H."/>
            <person name="Larsson T."/>
            <person name="Lv J."/>
            <person name="Arendt D."/>
            <person name="Savage R."/>
            <person name="Osoegawa K."/>
            <person name="de Jong P."/>
            <person name="Lindberg D.R."/>
            <person name="Seaver E.C."/>
            <person name="Weisblat D.A."/>
            <person name="Putnam N.H."/>
            <person name="Grigoriev I.V."/>
            <person name="Rokhsar D.S."/>
        </authorList>
    </citation>
    <scope>NUCLEOTIDE SEQUENCE</scope>
</reference>
<dbReference type="Pfam" id="PF04048">
    <property type="entry name" value="Sec8_N"/>
    <property type="match status" value="1"/>
</dbReference>
<dbReference type="KEGG" id="hro:HELRODRAFT_186534"/>
<dbReference type="EMBL" id="KB097495">
    <property type="protein sequence ID" value="ESN96349.1"/>
    <property type="molecule type" value="Genomic_DNA"/>
</dbReference>
<organism evidence="9 10">
    <name type="scientific">Helobdella robusta</name>
    <name type="common">Californian leech</name>
    <dbReference type="NCBI Taxonomy" id="6412"/>
    <lineage>
        <taxon>Eukaryota</taxon>
        <taxon>Metazoa</taxon>
        <taxon>Spiralia</taxon>
        <taxon>Lophotrochozoa</taxon>
        <taxon>Annelida</taxon>
        <taxon>Clitellata</taxon>
        <taxon>Hirudinea</taxon>
        <taxon>Rhynchobdellida</taxon>
        <taxon>Glossiphoniidae</taxon>
        <taxon>Helobdella</taxon>
    </lineage>
</organism>
<dbReference type="GO" id="GO:0006612">
    <property type="term" value="P:protein targeting to membrane"/>
    <property type="evidence" value="ECO:0007669"/>
    <property type="project" value="UniProtKB-UniRule"/>
</dbReference>
<dbReference type="CTD" id="20210555"/>
<dbReference type="EnsemblMetazoa" id="HelroT186534">
    <property type="protein sequence ID" value="HelroP186534"/>
    <property type="gene ID" value="HelroG186534"/>
</dbReference>
<evidence type="ECO:0000259" key="6">
    <source>
        <dbReference type="Pfam" id="PF04048"/>
    </source>
</evidence>
<keyword evidence="4 5" id="KW-0653">Protein transport</keyword>
<dbReference type="GO" id="GO:0006904">
    <property type="term" value="P:vesicle docking involved in exocytosis"/>
    <property type="evidence" value="ECO:0007669"/>
    <property type="project" value="InterPro"/>
</dbReference>
<dbReference type="GO" id="GO:0090522">
    <property type="term" value="P:vesicle tethering involved in exocytosis"/>
    <property type="evidence" value="ECO:0007669"/>
    <property type="project" value="UniProtKB-UniRule"/>
</dbReference>
<evidence type="ECO:0000259" key="7">
    <source>
        <dbReference type="Pfam" id="PF20652"/>
    </source>
</evidence>
<evidence type="ECO:0000256" key="1">
    <source>
        <dbReference type="ARBA" id="ARBA00010470"/>
    </source>
</evidence>
<protein>
    <recommendedName>
        <fullName evidence="5">Exocyst complex component Sec8</fullName>
    </recommendedName>
</protein>
<dbReference type="GO" id="GO:0006893">
    <property type="term" value="P:Golgi to plasma membrane transport"/>
    <property type="evidence" value="ECO:0000318"/>
    <property type="project" value="GO_Central"/>
</dbReference>